<dbReference type="OrthoDB" id="1744525at2759"/>
<dbReference type="Pfam" id="PF00078">
    <property type="entry name" value="RVT_1"/>
    <property type="match status" value="1"/>
</dbReference>
<evidence type="ECO:0000259" key="1">
    <source>
        <dbReference type="Pfam" id="PF00078"/>
    </source>
</evidence>
<dbReference type="PANTHER" id="PTHR31635:SF196">
    <property type="entry name" value="REVERSE TRANSCRIPTASE DOMAIN-CONTAINING PROTEIN-RELATED"/>
    <property type="match status" value="1"/>
</dbReference>
<proteinExistence type="predicted"/>
<dbReference type="SUPFAM" id="SSF56672">
    <property type="entry name" value="DNA/RNA polymerases"/>
    <property type="match status" value="1"/>
</dbReference>
<evidence type="ECO:0000313" key="3">
    <source>
        <dbReference type="Proteomes" id="UP001153555"/>
    </source>
</evidence>
<dbReference type="EMBL" id="CACSLK010030875">
    <property type="protein sequence ID" value="CAA0838462.1"/>
    <property type="molecule type" value="Genomic_DNA"/>
</dbReference>
<name>A0A9N7RMY5_STRHE</name>
<accession>A0A9N7RMY5</accession>
<keyword evidence="3" id="KW-1185">Reference proteome</keyword>
<dbReference type="SUPFAM" id="SSF56219">
    <property type="entry name" value="DNase I-like"/>
    <property type="match status" value="1"/>
</dbReference>
<organism evidence="2 3">
    <name type="scientific">Striga hermonthica</name>
    <name type="common">Purple witchweed</name>
    <name type="synonym">Buchnera hermonthica</name>
    <dbReference type="NCBI Taxonomy" id="68872"/>
    <lineage>
        <taxon>Eukaryota</taxon>
        <taxon>Viridiplantae</taxon>
        <taxon>Streptophyta</taxon>
        <taxon>Embryophyta</taxon>
        <taxon>Tracheophyta</taxon>
        <taxon>Spermatophyta</taxon>
        <taxon>Magnoliopsida</taxon>
        <taxon>eudicotyledons</taxon>
        <taxon>Gunneridae</taxon>
        <taxon>Pentapetalae</taxon>
        <taxon>asterids</taxon>
        <taxon>lamiids</taxon>
        <taxon>Lamiales</taxon>
        <taxon>Orobanchaceae</taxon>
        <taxon>Buchnereae</taxon>
        <taxon>Striga</taxon>
    </lineage>
</organism>
<reference evidence="2" key="1">
    <citation type="submission" date="2019-12" db="EMBL/GenBank/DDBJ databases">
        <authorList>
            <person name="Scholes J."/>
        </authorList>
    </citation>
    <scope>NUCLEOTIDE SEQUENCE</scope>
</reference>
<dbReference type="InterPro" id="IPR043502">
    <property type="entry name" value="DNA/RNA_pol_sf"/>
</dbReference>
<feature type="non-terminal residue" evidence="2">
    <location>
        <position position="1"/>
    </location>
</feature>
<sequence>FSISDSKKSWGIFVYMSTNSVERAAWLQLESDVNHWGASWFIIGDWNDIISNSEKKGGNKRSDASLRGFKDFINRMAMMEVKMEGYKYTWCNNRSSEGLVEAKLDRGFGSIDWLADFPTASISNIARSGSDHSLLLLSSGVQKERVNSRFHFDKRWLSREGIKEVVNGAWSIKIFWQQKSKAKWIKEGDRNTKFFHALTLHRRRQNAITRLITNQQRVCSTHKEISDHISSFYDSLFSFEGSWGGEAILPLIPVSITAAMNQSLLKPVSEQEMQLALLSLSPEKSPGEDGMTALFYQSFWDIIKLDLTAAISSFFEGNGSLLKYWNHTILTLIPKCPNPEMLSQYRPISLCTVVYKILSKLIALRLQSCLDSCISHSQAAFLKGRQIFDNIFIGQEAFHFLNRHTSGKNHFMALKLDLMKAFDR</sequence>
<gene>
    <name evidence="2" type="ORF">SHERM_05070</name>
</gene>
<comment type="caution">
    <text evidence="2">The sequence shown here is derived from an EMBL/GenBank/DDBJ whole genome shotgun (WGS) entry which is preliminary data.</text>
</comment>
<dbReference type="Gene3D" id="3.60.10.10">
    <property type="entry name" value="Endonuclease/exonuclease/phosphatase"/>
    <property type="match status" value="1"/>
</dbReference>
<evidence type="ECO:0000313" key="2">
    <source>
        <dbReference type="EMBL" id="CAA0838462.1"/>
    </source>
</evidence>
<feature type="domain" description="Reverse transcriptase" evidence="1">
    <location>
        <begin position="337"/>
        <end position="424"/>
    </location>
</feature>
<dbReference type="CDD" id="cd01650">
    <property type="entry name" value="RT_nLTR_like"/>
    <property type="match status" value="1"/>
</dbReference>
<dbReference type="AlphaFoldDB" id="A0A9N7RMY5"/>
<dbReference type="InterPro" id="IPR000477">
    <property type="entry name" value="RT_dom"/>
</dbReference>
<feature type="non-terminal residue" evidence="2">
    <location>
        <position position="424"/>
    </location>
</feature>
<protein>
    <submittedName>
        <fullName evidence="2">DNAse I-like superfamily protein</fullName>
    </submittedName>
</protein>
<dbReference type="InterPro" id="IPR036691">
    <property type="entry name" value="Endo/exonu/phosph_ase_sf"/>
</dbReference>
<dbReference type="PANTHER" id="PTHR31635">
    <property type="entry name" value="REVERSE TRANSCRIPTASE DOMAIN-CONTAINING PROTEIN-RELATED"/>
    <property type="match status" value="1"/>
</dbReference>
<dbReference type="Proteomes" id="UP001153555">
    <property type="component" value="Unassembled WGS sequence"/>
</dbReference>